<feature type="region of interest" description="Disordered" evidence="1">
    <location>
        <begin position="283"/>
        <end position="426"/>
    </location>
</feature>
<evidence type="ECO:0000313" key="4">
    <source>
        <dbReference type="RefSeq" id="XP_010274844.1"/>
    </source>
</evidence>
<dbReference type="OMA" id="FENGFRG"/>
<dbReference type="OrthoDB" id="1894168at2759"/>
<keyword evidence="3" id="KW-1185">Reference proteome</keyword>
<reference evidence="4" key="1">
    <citation type="submission" date="2025-08" db="UniProtKB">
        <authorList>
            <consortium name="RefSeq"/>
        </authorList>
    </citation>
    <scope>IDENTIFICATION</scope>
</reference>
<dbReference type="KEGG" id="nnu:104610075"/>
<dbReference type="GeneID" id="104610075"/>
<dbReference type="eggNOG" id="ENOG502QWQ5">
    <property type="taxonomic scope" value="Eukaryota"/>
</dbReference>
<dbReference type="Pfam" id="PF05641">
    <property type="entry name" value="Agenet"/>
    <property type="match status" value="1"/>
</dbReference>
<sequence>MRVVTDSTEPKSERGKSKECHFVEQKKTVNRLLAWRHIQQVLGSKAPFSLIYPNDDMFHVPLKITMDVNHRLPFKVGQLAESKSFIKGFRGAWFRCKIKEIGTRKRQTGYMLEFYDYPDDKEEWTKSYEKPQTHRTKSKGQKMELMVRPCFPPIYHENQMPDASSISEVVAIVDNVWKVGDLVDWWYTDCYWSAKITRILGEDKVQVELPKCPVGEGGSYEALCKDLRPSLDWSPEHGWTVPISKDGETCRYCARLLQPYQVIQNKSGAPLWRIGCFLAPTDKEREEEPTTGGEAYGIVPSVSSHSSAGFLSSDRSEHPPAEEAQRQPSEDLVCKETETNNTEMESKLEVVPSVSSHSSAGFLSSDRSEHPPAEETQRQPSEGLVCKETETNNTEMDSKLGDRSMEKASLSDSVSSSDKDVSAANKQTTVRARYSYTTSKRMRSSGKEYLNSTFSDTVESTILDLEELANKIKWLKGLLQSGFPLSNATRPSWKYFDNRELSQKDDGKNT</sequence>
<dbReference type="InterPro" id="IPR014002">
    <property type="entry name" value="Agenet_dom_plant"/>
</dbReference>
<gene>
    <name evidence="4" type="primary">LOC104610075</name>
</gene>
<proteinExistence type="predicted"/>
<feature type="compositionally biased region" description="Basic and acidic residues" evidence="1">
    <location>
        <begin position="385"/>
        <end position="406"/>
    </location>
</feature>
<accession>A0A1U8B2B1</accession>
<dbReference type="InterPro" id="IPR008395">
    <property type="entry name" value="Agenet-like_dom"/>
</dbReference>
<feature type="compositionally biased region" description="Polar residues" evidence="1">
    <location>
        <begin position="301"/>
        <end position="310"/>
    </location>
</feature>
<feature type="compositionally biased region" description="Low complexity" evidence="1">
    <location>
        <begin position="407"/>
        <end position="416"/>
    </location>
</feature>
<dbReference type="InParanoid" id="A0A1U8B2B1"/>
<feature type="compositionally biased region" description="Basic and acidic residues" evidence="1">
    <location>
        <begin position="366"/>
        <end position="377"/>
    </location>
</feature>
<dbReference type="SMART" id="SM00743">
    <property type="entry name" value="Agenet"/>
    <property type="match status" value="1"/>
</dbReference>
<name>A0A1U8B2B1_NELNU</name>
<feature type="compositionally biased region" description="Polar residues" evidence="1">
    <location>
        <begin position="353"/>
        <end position="362"/>
    </location>
</feature>
<evidence type="ECO:0000259" key="2">
    <source>
        <dbReference type="SMART" id="SM00743"/>
    </source>
</evidence>
<dbReference type="RefSeq" id="XP_010274844.1">
    <property type="nucleotide sequence ID" value="XM_010276542.2"/>
</dbReference>
<evidence type="ECO:0000313" key="3">
    <source>
        <dbReference type="Proteomes" id="UP000189703"/>
    </source>
</evidence>
<protein>
    <submittedName>
        <fullName evidence="4">Uncharacterized protein LOC104610075 isoform X1</fullName>
    </submittedName>
</protein>
<dbReference type="AlphaFoldDB" id="A0A1U8B2B1"/>
<evidence type="ECO:0000256" key="1">
    <source>
        <dbReference type="SAM" id="MobiDB-lite"/>
    </source>
</evidence>
<dbReference type="PANTHER" id="PTHR36805:SF7">
    <property type="entry name" value="AGENET DOMAIN-CONTAINING PROTEIN"/>
    <property type="match status" value="1"/>
</dbReference>
<feature type="compositionally biased region" description="Basic and acidic residues" evidence="1">
    <location>
        <begin position="314"/>
        <end position="348"/>
    </location>
</feature>
<dbReference type="PANTHER" id="PTHR36805">
    <property type="entry name" value="AGENET DOMAIN-CONTAINING PROTEIN"/>
    <property type="match status" value="1"/>
</dbReference>
<dbReference type="FunCoup" id="A0A1U8B2B1">
    <property type="interactions" value="942"/>
</dbReference>
<organism evidence="3 4">
    <name type="scientific">Nelumbo nucifera</name>
    <name type="common">Sacred lotus</name>
    <dbReference type="NCBI Taxonomy" id="4432"/>
    <lineage>
        <taxon>Eukaryota</taxon>
        <taxon>Viridiplantae</taxon>
        <taxon>Streptophyta</taxon>
        <taxon>Embryophyta</taxon>
        <taxon>Tracheophyta</taxon>
        <taxon>Spermatophyta</taxon>
        <taxon>Magnoliopsida</taxon>
        <taxon>Proteales</taxon>
        <taxon>Nelumbonaceae</taxon>
        <taxon>Nelumbo</taxon>
    </lineage>
</organism>
<dbReference type="Proteomes" id="UP000189703">
    <property type="component" value="Unplaced"/>
</dbReference>
<feature type="domain" description="Agenet" evidence="2">
    <location>
        <begin position="175"/>
        <end position="235"/>
    </location>
</feature>